<evidence type="ECO:0000256" key="1">
    <source>
        <dbReference type="ARBA" id="ARBA00006993"/>
    </source>
</evidence>
<keyword evidence="6" id="KW-1185">Reference proteome</keyword>
<feature type="domain" description="WH2" evidence="4">
    <location>
        <begin position="1428"/>
        <end position="1446"/>
    </location>
</feature>
<accession>A0A835DED3</accession>
<comment type="subcellular location">
    <subcellularLocation>
        <location evidence="2">Cytoplasm</location>
        <location evidence="2">Cytoskeleton</location>
    </subcellularLocation>
</comment>
<feature type="compositionally biased region" description="Polar residues" evidence="3">
    <location>
        <begin position="964"/>
        <end position="995"/>
    </location>
</feature>
<dbReference type="EMBL" id="JABCRI010000011">
    <property type="protein sequence ID" value="KAF8397174.1"/>
    <property type="molecule type" value="Genomic_DNA"/>
</dbReference>
<dbReference type="PROSITE" id="PS51082">
    <property type="entry name" value="WH2"/>
    <property type="match status" value="1"/>
</dbReference>
<feature type="region of interest" description="Disordered" evidence="3">
    <location>
        <begin position="349"/>
        <end position="383"/>
    </location>
</feature>
<proteinExistence type="inferred from homology"/>
<feature type="compositionally biased region" description="Basic and acidic residues" evidence="3">
    <location>
        <begin position="300"/>
        <end position="316"/>
    </location>
</feature>
<dbReference type="GO" id="GO:0005856">
    <property type="term" value="C:cytoskeleton"/>
    <property type="evidence" value="ECO:0007669"/>
    <property type="project" value="UniProtKB-SubCell"/>
</dbReference>
<gene>
    <name evidence="5" type="ORF">HHK36_016081</name>
</gene>
<dbReference type="Gene3D" id="1.20.5.340">
    <property type="match status" value="1"/>
</dbReference>
<evidence type="ECO:0000313" key="6">
    <source>
        <dbReference type="Proteomes" id="UP000655225"/>
    </source>
</evidence>
<feature type="compositionally biased region" description="Basic and acidic residues" evidence="3">
    <location>
        <begin position="355"/>
        <end position="378"/>
    </location>
</feature>
<evidence type="ECO:0000259" key="4">
    <source>
        <dbReference type="PROSITE" id="PS51082"/>
    </source>
</evidence>
<feature type="compositionally biased region" description="Polar residues" evidence="3">
    <location>
        <begin position="1058"/>
        <end position="1068"/>
    </location>
</feature>
<dbReference type="Gene3D" id="6.10.280.150">
    <property type="match status" value="2"/>
</dbReference>
<organism evidence="5 6">
    <name type="scientific">Tetracentron sinense</name>
    <name type="common">Spur-leaf</name>
    <dbReference type="NCBI Taxonomy" id="13715"/>
    <lineage>
        <taxon>Eukaryota</taxon>
        <taxon>Viridiplantae</taxon>
        <taxon>Streptophyta</taxon>
        <taxon>Embryophyta</taxon>
        <taxon>Tracheophyta</taxon>
        <taxon>Spermatophyta</taxon>
        <taxon>Magnoliopsida</taxon>
        <taxon>Trochodendrales</taxon>
        <taxon>Trochodendraceae</taxon>
        <taxon>Tetracentron</taxon>
    </lineage>
</organism>
<dbReference type="GO" id="GO:0034237">
    <property type="term" value="F:protein kinase A regulatory subunit binding"/>
    <property type="evidence" value="ECO:0007669"/>
    <property type="project" value="TreeGrafter"/>
</dbReference>
<feature type="compositionally biased region" description="Polar residues" evidence="3">
    <location>
        <begin position="1025"/>
        <end position="1042"/>
    </location>
</feature>
<dbReference type="OMA" id="HHSSFYT"/>
<dbReference type="OrthoDB" id="1929108at2759"/>
<feature type="region of interest" description="Disordered" evidence="3">
    <location>
        <begin position="294"/>
        <end position="329"/>
    </location>
</feature>
<protein>
    <recommendedName>
        <fullName evidence="2">Protein SCAR</fullName>
    </recommendedName>
    <alternativeName>
        <fullName evidence="2">Protein WAVE</fullName>
    </alternativeName>
</protein>
<evidence type="ECO:0000313" key="5">
    <source>
        <dbReference type="EMBL" id="KAF8397174.1"/>
    </source>
</evidence>
<dbReference type="GO" id="GO:0071933">
    <property type="term" value="F:Arp2/3 complex binding"/>
    <property type="evidence" value="ECO:0007669"/>
    <property type="project" value="TreeGrafter"/>
</dbReference>
<keyword evidence="2" id="KW-0963">Cytoplasm</keyword>
<comment type="similarity">
    <text evidence="1 2">Belongs to the SCAR/WAVE family.</text>
</comment>
<dbReference type="Proteomes" id="UP000655225">
    <property type="component" value="Unassembled WGS sequence"/>
</dbReference>
<dbReference type="InterPro" id="IPR028288">
    <property type="entry name" value="SCAR/WAVE_fam"/>
</dbReference>
<evidence type="ECO:0000256" key="3">
    <source>
        <dbReference type="SAM" id="MobiDB-lite"/>
    </source>
</evidence>
<dbReference type="GO" id="GO:0003779">
    <property type="term" value="F:actin binding"/>
    <property type="evidence" value="ECO:0007669"/>
    <property type="project" value="UniProtKB-UniRule"/>
</dbReference>
<sequence>MPLSRYQIRNQYSLADPELYRAAHRDDPEALLEGVAMAGLVGVLRQLGDLAVFAAEIFHALHEEVMVTTARGHGLISRLQQLEAEFPSIEKSLLSKTSHSPFLYNAGIDWHRNLGMSQNLITLGVLPRFVMDSYEECLGLPRLFLLDKFDISGAGACLKRYSDPSFFKAELTSGMVKAEVPMEKKARKIKKKGSRWKNGQTPEIFPTSHTKLHQLFSEERTHSGNNVPAHCVRLKKRQCTESLFDSTTRKSYMEKFLVTHSPECKVVSENFVSPSHLKMTPSNTSELGLGIHEINTGTPSERESSLDASPNRHETVRQPSTDELGGDFTKGGILEKVLEANPESEVKKIPSTFYKVEDQKESASDGESEKEASDDGYKSDNITSEMDKYMDALTTMELEIETDADCRPKNGRGFFIIERQGMDSDTNEEQNELQARFSNSQLVRNSSASDDGKLSFKKGRSSFSYSNTLSNLAESVPSNGDVTANVYPSAEIVDISSDKVSRNGDVLETEFADHVVPKAICNDLFEVPSYGSNSEEACSNSCITDSTSNPLHLSPGTSLSKVQFVGPESTEIPSGCMKTGTIGSSNTEDGTNLGGKLPCTINISAFPSQMKDDFLHRGSARSKLVEELDVGSPDVAIDALLPLSNILDLAPEKKNDDSTLEEVLPTEYAEDGSSTETLIREKLDSASQDLEACSGVTYPSECLPASTTPCDLNGVKPDSIVTETDKFIPSTGENSEYLASLIDIPETDHFAEQDFGEMTNEVPSLELDSAEVSVPCSEVRMLNNNLEVLSNTSYCVENDGSTLNVVHLNSFGSVGRDAVSLEFPSNGPKPTAVTEVCLQLNDLVTGIDQAEVDEDDAVVSPNLMCSPSRNQIKFQEECFSSSVDSEQNKLEISKAYSCESLIESVAPKEVNQLVVAPTDLNFELCNPEMCDTSTSELLNDVHDSLLGEQSQNDLHLSDGIVTSTSSKVSDQESQSKSPHQSHLSESAEHTMSSPAHSLPEPGVPLEQALKNLLNLKSLHEDGESPKSSNLQSEQTQSPNQIDHTGCLHAPSKSCPVNPVSQLSESEFSPQLDNHNIERSETAIDPLDSIFPSFGLLHKATHQLMLEPPPSRPVLDFSLPDHNALQANLKEMPPLPPIQWRIGKPQCDSLASGEELVQPSLNAFSPLLPATANEKTQMQFPLIEADIEQHLDPFLSLSATKDEKPQHGSETSGGKMVGCSLNPFLSQVSTMIYDEKSQQGFPAIDGKTTEPLSLNPYITLPAVDDKRPQLGSLTLGAETIQPLLNPFAPLTIVEDLNPRHASLTVQGTLAQPLNLLAPKPGIEDEKLQQSSLNPEGEMMNPPNSFSLPPTIIDEQPPYGSLTLEGQTDWASNITVPLAAVEDGKANVNHQTRHPRRRDPLIEAVASHDKCKLKKVTERVRPLIEATVDERDSLLEQIRTKSFNLKPTVLARPNIQGPITNLKVAAILEKAHAIRQALGGSDEDDDGDSWSDS</sequence>
<keyword evidence="2" id="KW-0206">Cytoskeleton</keyword>
<name>A0A835DED3_TETSI</name>
<dbReference type="GO" id="GO:0030036">
    <property type="term" value="P:actin cytoskeleton organization"/>
    <property type="evidence" value="ECO:0007669"/>
    <property type="project" value="UniProtKB-UniRule"/>
</dbReference>
<comment type="caution">
    <text evidence="5">The sequence shown here is derived from an EMBL/GenBank/DDBJ whole genome shotgun (WGS) entry which is preliminary data.</text>
</comment>
<feature type="region of interest" description="Disordered" evidence="3">
    <location>
        <begin position="1019"/>
        <end position="1068"/>
    </location>
</feature>
<dbReference type="PANTHER" id="PTHR12902">
    <property type="entry name" value="WASP-1"/>
    <property type="match status" value="1"/>
</dbReference>
<dbReference type="PANTHER" id="PTHR12902:SF1">
    <property type="entry name" value="WISKOTT-ALDRICH SYNDROME PROTEIN FAMILY MEMBER"/>
    <property type="match status" value="1"/>
</dbReference>
<keyword evidence="2" id="KW-0009">Actin-binding</keyword>
<dbReference type="InterPro" id="IPR003124">
    <property type="entry name" value="WH2_dom"/>
</dbReference>
<evidence type="ECO:0000256" key="2">
    <source>
        <dbReference type="RuleBase" id="RU367034"/>
    </source>
</evidence>
<dbReference type="GO" id="GO:2000601">
    <property type="term" value="P:positive regulation of Arp2/3 complex-mediated actin nucleation"/>
    <property type="evidence" value="ECO:0007669"/>
    <property type="project" value="TreeGrafter"/>
</dbReference>
<reference evidence="5 6" key="1">
    <citation type="submission" date="2020-04" db="EMBL/GenBank/DDBJ databases">
        <title>Plant Genome Project.</title>
        <authorList>
            <person name="Zhang R.-G."/>
        </authorList>
    </citation>
    <scope>NUCLEOTIDE SEQUENCE [LARGE SCALE GENOMIC DNA]</scope>
    <source>
        <strain evidence="5">YNK0</strain>
        <tissue evidence="5">Leaf</tissue>
    </source>
</reference>
<feature type="region of interest" description="Disordered" evidence="3">
    <location>
        <begin position="964"/>
        <end position="1002"/>
    </location>
</feature>
<comment type="function">
    <text evidence="2">Involved in regulation of actin and microtubule organization. Part of a WAVE complex that activates the Arp2/3 complex.</text>
</comment>